<dbReference type="WBParaSite" id="Csp11.Scaffold630.g17362.t1">
    <property type="protein sequence ID" value="Csp11.Scaffold630.g17362.t1"/>
    <property type="gene ID" value="Csp11.Scaffold630.g17362"/>
</dbReference>
<proteinExistence type="predicted"/>
<dbReference type="eggNOG" id="ENOG502TJJT">
    <property type="taxonomic scope" value="Eukaryota"/>
</dbReference>
<reference evidence="2" key="1">
    <citation type="submission" date="2016-11" db="UniProtKB">
        <authorList>
            <consortium name="WormBaseParasite"/>
        </authorList>
    </citation>
    <scope>IDENTIFICATION</scope>
</reference>
<dbReference type="AlphaFoldDB" id="A0A1I7UM69"/>
<keyword evidence="1" id="KW-1185">Reference proteome</keyword>
<protein>
    <submittedName>
        <fullName evidence="2">VWFD domain-containing protein</fullName>
    </submittedName>
</protein>
<dbReference type="PANTHER" id="PTHR31936">
    <property type="entry name" value="PROTEIN CBG18744"/>
    <property type="match status" value="1"/>
</dbReference>
<dbReference type="Proteomes" id="UP000095282">
    <property type="component" value="Unplaced"/>
</dbReference>
<evidence type="ECO:0000313" key="2">
    <source>
        <dbReference type="WBParaSite" id="Csp11.Scaffold630.g17362.t1"/>
    </source>
</evidence>
<organism evidence="1 2">
    <name type="scientific">Caenorhabditis tropicalis</name>
    <dbReference type="NCBI Taxonomy" id="1561998"/>
    <lineage>
        <taxon>Eukaryota</taxon>
        <taxon>Metazoa</taxon>
        <taxon>Ecdysozoa</taxon>
        <taxon>Nematoda</taxon>
        <taxon>Chromadorea</taxon>
        <taxon>Rhabditida</taxon>
        <taxon>Rhabditina</taxon>
        <taxon>Rhabditomorpha</taxon>
        <taxon>Rhabditoidea</taxon>
        <taxon>Rhabditidae</taxon>
        <taxon>Peloderinae</taxon>
        <taxon>Caenorhabditis</taxon>
    </lineage>
</organism>
<name>A0A1I7UM69_9PELO</name>
<sequence length="279" mass="32003">MYVRMEEFGVNGQLQKYVQISVDHVQNYSTQENVFRIIFRIVHACKKHSVDFSFLKDFISSGESSRYILCNTQPCAYPAQRACCIPYVPMLINKTMTCGPLPKDTGVSSESPCCPKGGLWSEWTGFAQYGSDKTWKRTRKCLSEEMGCPCTNPSQNVETSTKCPCRDMQDVKEVTTRNNGVYDRNLVIDDPSCLAYQTMRVEDTATIYSCNGWKFYSKATVMRFVTPQVPTDYTEVRVSDCSSTGPQRVTFYCDLKTLYWRIDFDNSEILGFHQLYLKH</sequence>
<dbReference type="PANTHER" id="PTHR31936:SF5">
    <property type="entry name" value="VENOM PROTEIN"/>
    <property type="match status" value="1"/>
</dbReference>
<accession>A0A1I7UM69</accession>
<evidence type="ECO:0000313" key="1">
    <source>
        <dbReference type="Proteomes" id="UP000095282"/>
    </source>
</evidence>